<dbReference type="SUPFAM" id="SSF81340">
    <property type="entry name" value="Clc chloride channel"/>
    <property type="match status" value="1"/>
</dbReference>
<evidence type="ECO:0000256" key="1">
    <source>
        <dbReference type="ARBA" id="ARBA00004141"/>
    </source>
</evidence>
<evidence type="ECO:0000256" key="4">
    <source>
        <dbReference type="ARBA" id="ARBA00022989"/>
    </source>
</evidence>
<reference evidence="11" key="1">
    <citation type="submission" date="2016-11" db="UniProtKB">
        <authorList>
            <consortium name="WormBaseParasite"/>
        </authorList>
    </citation>
    <scope>IDENTIFICATION</scope>
</reference>
<feature type="transmembrane region" description="Helical" evidence="9">
    <location>
        <begin position="982"/>
        <end position="1005"/>
    </location>
</feature>
<keyword evidence="6 9" id="KW-0472">Membrane</keyword>
<protein>
    <submittedName>
        <fullName evidence="11">PH domain-containing protein</fullName>
    </submittedName>
</protein>
<dbReference type="GO" id="GO:0015108">
    <property type="term" value="F:chloride transmembrane transporter activity"/>
    <property type="evidence" value="ECO:0007669"/>
    <property type="project" value="InterPro"/>
</dbReference>
<feature type="coiled-coil region" evidence="7">
    <location>
        <begin position="651"/>
        <end position="703"/>
    </location>
</feature>
<sequence>MLTDNSAQIETGASIVDNITRCIKSCTSFFSKEAVRKTISKQWVSPTVVEETLPPEDKKESTLSLSSCGCENTTHTSCYHYVKKKLDEIINESKEGYRLTESDISEETDSQTTTLSRSHNVVTPILPGHDTPLEIEIAPPVVKAAESLSLVSPNLVLKSQQPTNPFKNCNPNAKSLMTSSYNECYQLEKSKSEMKLGRNKEQEIIGAPIKPVEKNRTISMANRLTKGLHDLTHGSSDRLQKWKIKLQSGGALRRHKDQSEPPITRQMLSNVPVSDDLNVSHKSPRPLHSSKSASDALQVNHITSATNIPLCLNGDLMDHRTLKSRESSVSQKDLSFHYHNMNSLQKIITTIDGYARGNFDYPPPKIMPFSGVKPKLRYYISVRQNHVNENIIRPIAFRPIGTLSDDQRKRHSKPMGLEKQVIRGCLLQKTQENEYDCVPDYSEKEKLSDFGSSGSDYGSIHPVHSLTKTSPFTTSCGATSTGSHLSSPPTTKKLYPSVSSSGRNSSAIQITPSPSDSGIVDFETAIRDKENELKIVRNTMEQNEEIIIKVYQEKEGAWKEELERLKTRLGASEKGENALRAQLSNCQKQTEMMSRSIDALRDEKTGLLRKCFQLERELTQLKQEINRPSTCSECRQRQKLISAPKQIMELELNLRSEVADLREEVTSLKQTLIGQIELFSEERKKWENELFSLISDMDQLRNESGDRRFGGRLSFEQHQRTLSSSSLDPYEDPVYGLERVSSYSDMRNLARRRRRDEERIRSQNRMDVKEEGQSALSSEYESLNYEISENQLYREEEANPKHHMKLWKQSRNRWIACFFIGVFTAFVAAAIDIMVHYSKEIKFGLILNTLLSKCDQESELTGEGCMWMVEGAWITYNCVLVGIAGALVIFWAPIAGGSGIPQIKCFLNGIQIPEVVKLKTLFAKAVGVACSVAGGLSAGKEGPMIHSGAVVGAGISQGRCRSIPFDTGLFKGFRNDREKRDFVSAGAAAGVASAFGAPIGGVLFSLEEGASFWNQNLTWRMVSIFPNHTNFLIMYGYEEIEKTIFQFFSAMISAFTVNLILSWFNGRSGWLSWTGLANFGVFEVWRI</sequence>
<feature type="coiled-coil region" evidence="7">
    <location>
        <begin position="519"/>
        <end position="568"/>
    </location>
</feature>
<feature type="compositionally biased region" description="Polar residues" evidence="8">
    <location>
        <begin position="479"/>
        <end position="490"/>
    </location>
</feature>
<evidence type="ECO:0000256" key="9">
    <source>
        <dbReference type="SAM" id="Phobius"/>
    </source>
</evidence>
<evidence type="ECO:0000313" key="11">
    <source>
        <dbReference type="WBParaSite" id="Hba_21529"/>
    </source>
</evidence>
<keyword evidence="5" id="KW-0129">CBS domain</keyword>
<evidence type="ECO:0000256" key="3">
    <source>
        <dbReference type="ARBA" id="ARBA00022737"/>
    </source>
</evidence>
<feature type="region of interest" description="Disordered" evidence="8">
    <location>
        <begin position="479"/>
        <end position="514"/>
    </location>
</feature>
<keyword evidence="2 9" id="KW-0812">Transmembrane</keyword>
<evidence type="ECO:0000256" key="7">
    <source>
        <dbReference type="SAM" id="Coils"/>
    </source>
</evidence>
<evidence type="ECO:0000256" key="8">
    <source>
        <dbReference type="SAM" id="MobiDB-lite"/>
    </source>
</evidence>
<evidence type="ECO:0000256" key="6">
    <source>
        <dbReference type="ARBA" id="ARBA00023136"/>
    </source>
</evidence>
<dbReference type="PRINTS" id="PR00762">
    <property type="entry name" value="CLCHANNEL"/>
</dbReference>
<evidence type="ECO:0000313" key="10">
    <source>
        <dbReference type="Proteomes" id="UP000095283"/>
    </source>
</evidence>
<proteinExistence type="predicted"/>
<keyword evidence="10" id="KW-1185">Reference proteome</keyword>
<keyword evidence="3" id="KW-0677">Repeat</keyword>
<keyword evidence="7" id="KW-0175">Coiled coil</keyword>
<dbReference type="Proteomes" id="UP000095283">
    <property type="component" value="Unplaced"/>
</dbReference>
<dbReference type="AlphaFoldDB" id="A0A1I7XUU8"/>
<dbReference type="GO" id="GO:0005765">
    <property type="term" value="C:lysosomal membrane"/>
    <property type="evidence" value="ECO:0007669"/>
    <property type="project" value="TreeGrafter"/>
</dbReference>
<evidence type="ECO:0000256" key="2">
    <source>
        <dbReference type="ARBA" id="ARBA00022692"/>
    </source>
</evidence>
<dbReference type="WBParaSite" id="Hba_21529">
    <property type="protein sequence ID" value="Hba_21529"/>
    <property type="gene ID" value="Hba_21529"/>
</dbReference>
<feature type="transmembrane region" description="Helical" evidence="9">
    <location>
        <begin position="873"/>
        <end position="894"/>
    </location>
</feature>
<accession>A0A1I7XUU8</accession>
<organism evidence="10 11">
    <name type="scientific">Heterorhabditis bacteriophora</name>
    <name type="common">Entomopathogenic nematode worm</name>
    <dbReference type="NCBI Taxonomy" id="37862"/>
    <lineage>
        <taxon>Eukaryota</taxon>
        <taxon>Metazoa</taxon>
        <taxon>Ecdysozoa</taxon>
        <taxon>Nematoda</taxon>
        <taxon>Chromadorea</taxon>
        <taxon>Rhabditida</taxon>
        <taxon>Rhabditina</taxon>
        <taxon>Rhabditomorpha</taxon>
        <taxon>Strongyloidea</taxon>
        <taxon>Heterorhabditidae</taxon>
        <taxon>Heterorhabditis</taxon>
    </lineage>
</organism>
<dbReference type="InterPro" id="IPR014743">
    <property type="entry name" value="Cl-channel_core"/>
</dbReference>
<feature type="transmembrane region" description="Helical" evidence="9">
    <location>
        <begin position="1044"/>
        <end position="1064"/>
    </location>
</feature>
<feature type="coiled-coil region" evidence="7">
    <location>
        <begin position="597"/>
        <end position="624"/>
    </location>
</feature>
<dbReference type="InterPro" id="IPR051280">
    <property type="entry name" value="Cl-channel/antiporter"/>
</dbReference>
<feature type="region of interest" description="Disordered" evidence="8">
    <location>
        <begin position="250"/>
        <end position="293"/>
    </location>
</feature>
<feature type="transmembrane region" description="Helical" evidence="9">
    <location>
        <begin position="814"/>
        <end position="837"/>
    </location>
</feature>
<dbReference type="PANTHER" id="PTHR11689">
    <property type="entry name" value="CHLORIDE CHANNEL PROTEIN CLC FAMILY MEMBER"/>
    <property type="match status" value="1"/>
</dbReference>
<dbReference type="Pfam" id="PF00654">
    <property type="entry name" value="Voltage_CLC"/>
    <property type="match status" value="1"/>
</dbReference>
<keyword evidence="4 9" id="KW-1133">Transmembrane helix</keyword>
<dbReference type="InterPro" id="IPR001807">
    <property type="entry name" value="ClC"/>
</dbReference>
<name>A0A1I7XUU8_HETBA</name>
<dbReference type="PANTHER" id="PTHR11689:SF136">
    <property type="entry name" value="H(+)_CL(-) EXCHANGE TRANSPORTER 7"/>
    <property type="match status" value="1"/>
</dbReference>
<comment type="subcellular location">
    <subcellularLocation>
        <location evidence="1">Membrane</location>
        <topology evidence="1">Multi-pass membrane protein</topology>
    </subcellularLocation>
</comment>
<feature type="compositionally biased region" description="Polar residues" evidence="8">
    <location>
        <begin position="497"/>
        <end position="514"/>
    </location>
</feature>
<dbReference type="Gene3D" id="1.10.3080.10">
    <property type="entry name" value="Clc chloride channel"/>
    <property type="match status" value="1"/>
</dbReference>
<evidence type="ECO:0000256" key="5">
    <source>
        <dbReference type="ARBA" id="ARBA00023122"/>
    </source>
</evidence>